<dbReference type="SUPFAM" id="SSF50969">
    <property type="entry name" value="YVTN repeat-like/Quinoprotein amine dehydrogenase"/>
    <property type="match status" value="1"/>
</dbReference>
<dbReference type="Proteomes" id="UP000533598">
    <property type="component" value="Unassembled WGS sequence"/>
</dbReference>
<dbReference type="EMBL" id="JACHMH010000001">
    <property type="protein sequence ID" value="MBB4675428.1"/>
    <property type="molecule type" value="Genomic_DNA"/>
</dbReference>
<keyword evidence="2" id="KW-1185">Reference proteome</keyword>
<dbReference type="RefSeq" id="WP_185001404.1">
    <property type="nucleotide sequence ID" value="NZ_BAAAUI010000006.1"/>
</dbReference>
<dbReference type="AlphaFoldDB" id="A0A7W7FSH9"/>
<protein>
    <submittedName>
        <fullName evidence="1">Uncharacterized protein</fullName>
    </submittedName>
</protein>
<reference evidence="1 2" key="1">
    <citation type="submission" date="2020-08" db="EMBL/GenBank/DDBJ databases">
        <title>Sequencing the genomes of 1000 actinobacteria strains.</title>
        <authorList>
            <person name="Klenk H.-P."/>
        </authorList>
    </citation>
    <scope>NUCLEOTIDE SEQUENCE [LARGE SCALE GENOMIC DNA]</scope>
    <source>
        <strain evidence="1 2">DSM 44230</strain>
    </source>
</reference>
<organism evidence="1 2">
    <name type="scientific">Crossiella cryophila</name>
    <dbReference type="NCBI Taxonomy" id="43355"/>
    <lineage>
        <taxon>Bacteria</taxon>
        <taxon>Bacillati</taxon>
        <taxon>Actinomycetota</taxon>
        <taxon>Actinomycetes</taxon>
        <taxon>Pseudonocardiales</taxon>
        <taxon>Pseudonocardiaceae</taxon>
        <taxon>Crossiella</taxon>
    </lineage>
</organism>
<name>A0A7W7FSH9_9PSEU</name>
<sequence length="326" mass="36003">MDYAIRHTNRRLAPLPDGWLTINEANDHLVRLREDGTAEVVADFVSWEHTAEPQTFMGRERGFGLHTSADGRFAAVTDDYGWHGSLVDLTAGHEVFALSRGEDWDVQTVPFGVAFLPGDVLIAQTDWNRIDAFALPSGELLTEREITTEWPRDGPEPENHISDFHGSLHPSPSGRWLLTNGWVWHPFPLPALIDVTAWLGGHTHAPERYRGLDYADGLWDMPVAWLDDDTVALQRLNHHGTATLTTELYDAPSGEKTGELRGLDGPMWAYQGKLHVSGTDGLETWDPATGQRVGLVAGVRPTAHNPATGAFAELRDGVLHTVANIH</sequence>
<gene>
    <name evidence="1" type="ORF">HNR67_001546</name>
</gene>
<comment type="caution">
    <text evidence="1">The sequence shown here is derived from an EMBL/GenBank/DDBJ whole genome shotgun (WGS) entry which is preliminary data.</text>
</comment>
<proteinExistence type="predicted"/>
<accession>A0A7W7FSH9</accession>
<evidence type="ECO:0000313" key="2">
    <source>
        <dbReference type="Proteomes" id="UP000533598"/>
    </source>
</evidence>
<evidence type="ECO:0000313" key="1">
    <source>
        <dbReference type="EMBL" id="MBB4675428.1"/>
    </source>
</evidence>
<dbReference type="InterPro" id="IPR011044">
    <property type="entry name" value="Quino_amine_DH_bsu"/>
</dbReference>